<evidence type="ECO:0000256" key="6">
    <source>
        <dbReference type="ARBA" id="ARBA00023242"/>
    </source>
</evidence>
<protein>
    <recommendedName>
        <fullName evidence="3">Pre-mRNA-splicing regulator WTAP</fullName>
    </recommendedName>
    <alternativeName>
        <fullName evidence="9">Female-lethal(2)D homolog</fullName>
    </alternativeName>
    <alternativeName>
        <fullName evidence="8">WT1-associated protein</fullName>
    </alternativeName>
    <alternativeName>
        <fullName evidence="7">Wilms tumor 1-associating protein</fullName>
    </alternativeName>
</protein>
<feature type="region of interest" description="Disordered" evidence="10">
    <location>
        <begin position="223"/>
        <end position="246"/>
    </location>
</feature>
<evidence type="ECO:0000313" key="12">
    <source>
        <dbReference type="Proteomes" id="UP000006813"/>
    </source>
</evidence>
<evidence type="ECO:0000256" key="2">
    <source>
        <dbReference type="ARBA" id="ARBA00010313"/>
    </source>
</evidence>
<dbReference type="GO" id="GO:0008380">
    <property type="term" value="P:RNA splicing"/>
    <property type="evidence" value="ECO:0007669"/>
    <property type="project" value="UniProtKB-KW"/>
</dbReference>
<dbReference type="GO" id="GO:0016556">
    <property type="term" value="P:mRNA modification"/>
    <property type="evidence" value="ECO:0007669"/>
    <property type="project" value="InterPro"/>
</dbReference>
<feature type="region of interest" description="Disordered" evidence="10">
    <location>
        <begin position="165"/>
        <end position="198"/>
    </location>
</feature>
<dbReference type="Proteomes" id="UP000006813">
    <property type="component" value="Unassembled WGS sequence"/>
</dbReference>
<feature type="compositionally biased region" description="Polar residues" evidence="10">
    <location>
        <begin position="165"/>
        <end position="188"/>
    </location>
</feature>
<dbReference type="AlphaFoldDB" id="G5ALW7"/>
<dbReference type="InParanoid" id="G5ALW7"/>
<keyword evidence="4" id="KW-0507">mRNA processing</keyword>
<keyword evidence="6" id="KW-0539">Nucleus</keyword>
<sequence>MQGKHPCNATHNQGTGDAECTTQIQYRKQVQQPSVAQLRSTMVDPEINLFFLKMKGELEQTEDKLEQAPKELSAWKFMPESQRGKEFTAQCRGLIPENQELERRPSWGRTAQLEAGLALQKKYSEELKSSQGELNDFIIQPDEAVEGMQSTILVLQQQLKETRQQLAPYQQQRSQALAPSKSRTTSSEPVEHMEATSRHPVPRMLPVLVVQHSWSPLPHCRPLGRGATSCRGSPPLTPAEGNGCQT</sequence>
<accession>G5ALW7</accession>
<dbReference type="PANTHER" id="PTHR15217">
    <property type="entry name" value="WILMS' TUMOR 1-ASSOCIATING PROTEIN"/>
    <property type="match status" value="1"/>
</dbReference>
<evidence type="ECO:0000256" key="8">
    <source>
        <dbReference type="ARBA" id="ARBA00032703"/>
    </source>
</evidence>
<evidence type="ECO:0000256" key="3">
    <source>
        <dbReference type="ARBA" id="ARBA00017540"/>
    </source>
</evidence>
<evidence type="ECO:0000256" key="9">
    <source>
        <dbReference type="ARBA" id="ARBA00033097"/>
    </source>
</evidence>
<dbReference type="GO" id="GO:0005634">
    <property type="term" value="C:nucleus"/>
    <property type="evidence" value="ECO:0007669"/>
    <property type="project" value="UniProtKB-SubCell"/>
</dbReference>
<evidence type="ECO:0000256" key="10">
    <source>
        <dbReference type="SAM" id="MobiDB-lite"/>
    </source>
</evidence>
<keyword evidence="5" id="KW-0508">mRNA splicing</keyword>
<evidence type="ECO:0000256" key="5">
    <source>
        <dbReference type="ARBA" id="ARBA00023187"/>
    </source>
</evidence>
<reference evidence="11 12" key="1">
    <citation type="journal article" date="2011" name="Nature">
        <title>Genome sequencing reveals insights into physiology and longevity of the naked mole rat.</title>
        <authorList>
            <person name="Kim E.B."/>
            <person name="Fang X."/>
            <person name="Fushan A.A."/>
            <person name="Huang Z."/>
            <person name="Lobanov A.V."/>
            <person name="Han L."/>
            <person name="Marino S.M."/>
            <person name="Sun X."/>
            <person name="Turanov A.A."/>
            <person name="Yang P."/>
            <person name="Yim S.H."/>
            <person name="Zhao X."/>
            <person name="Kasaikina M.V."/>
            <person name="Stoletzki N."/>
            <person name="Peng C."/>
            <person name="Polak P."/>
            <person name="Xiong Z."/>
            <person name="Kiezun A."/>
            <person name="Zhu Y."/>
            <person name="Chen Y."/>
            <person name="Kryukov G.V."/>
            <person name="Zhang Q."/>
            <person name="Peshkin L."/>
            <person name="Yang L."/>
            <person name="Bronson R.T."/>
            <person name="Buffenstein R."/>
            <person name="Wang B."/>
            <person name="Han C."/>
            <person name="Li Q."/>
            <person name="Chen L."/>
            <person name="Zhao W."/>
            <person name="Sunyaev S.R."/>
            <person name="Park T.J."/>
            <person name="Zhang G."/>
            <person name="Wang J."/>
            <person name="Gladyshev V.N."/>
        </authorList>
    </citation>
    <scope>NUCLEOTIDE SEQUENCE [LARGE SCALE GENOMIC DNA]</scope>
</reference>
<dbReference type="InterPro" id="IPR033757">
    <property type="entry name" value="WTAP"/>
</dbReference>
<comment type="subcellular location">
    <subcellularLocation>
        <location evidence="1">Nucleus</location>
    </subcellularLocation>
</comment>
<evidence type="ECO:0000256" key="7">
    <source>
        <dbReference type="ARBA" id="ARBA00032336"/>
    </source>
</evidence>
<organism evidence="11 12">
    <name type="scientific">Heterocephalus glaber</name>
    <name type="common">Naked mole rat</name>
    <dbReference type="NCBI Taxonomy" id="10181"/>
    <lineage>
        <taxon>Eukaryota</taxon>
        <taxon>Metazoa</taxon>
        <taxon>Chordata</taxon>
        <taxon>Craniata</taxon>
        <taxon>Vertebrata</taxon>
        <taxon>Euteleostomi</taxon>
        <taxon>Mammalia</taxon>
        <taxon>Eutheria</taxon>
        <taxon>Euarchontoglires</taxon>
        <taxon>Glires</taxon>
        <taxon>Rodentia</taxon>
        <taxon>Hystricomorpha</taxon>
        <taxon>Bathyergidae</taxon>
        <taxon>Heterocephalus</taxon>
    </lineage>
</organism>
<dbReference type="EMBL" id="JH165904">
    <property type="protein sequence ID" value="EHA98027.1"/>
    <property type="molecule type" value="Genomic_DNA"/>
</dbReference>
<dbReference type="GO" id="GO:0000381">
    <property type="term" value="P:regulation of alternative mRNA splicing, via spliceosome"/>
    <property type="evidence" value="ECO:0007669"/>
    <property type="project" value="InterPro"/>
</dbReference>
<gene>
    <name evidence="11" type="ORF">GW7_09166</name>
</gene>
<proteinExistence type="inferred from homology"/>
<comment type="similarity">
    <text evidence="2">Belongs to the fl(2)d family.</text>
</comment>
<evidence type="ECO:0000256" key="1">
    <source>
        <dbReference type="ARBA" id="ARBA00004123"/>
    </source>
</evidence>
<evidence type="ECO:0000313" key="11">
    <source>
        <dbReference type="EMBL" id="EHA98027.1"/>
    </source>
</evidence>
<evidence type="ECO:0000256" key="4">
    <source>
        <dbReference type="ARBA" id="ARBA00022664"/>
    </source>
</evidence>
<dbReference type="Pfam" id="PF17098">
    <property type="entry name" value="Wtap"/>
    <property type="match status" value="1"/>
</dbReference>
<dbReference type="PANTHER" id="PTHR15217:SF0">
    <property type="entry name" value="PRE-MRNA-SPLICING REGULATOR WTAP"/>
    <property type="match status" value="1"/>
</dbReference>
<dbReference type="STRING" id="10181.G5ALW7"/>
<dbReference type="GO" id="GO:0006397">
    <property type="term" value="P:mRNA processing"/>
    <property type="evidence" value="ECO:0007669"/>
    <property type="project" value="UniProtKB-KW"/>
</dbReference>
<name>G5ALW7_HETGA</name>